<keyword evidence="2" id="KW-1185">Reference proteome</keyword>
<evidence type="ECO:0000313" key="2">
    <source>
        <dbReference type="Proteomes" id="UP000295252"/>
    </source>
</evidence>
<gene>
    <name evidence="1" type="ORF">GSCOC_T00042171001</name>
</gene>
<dbReference type="EMBL" id="HG739175">
    <property type="protein sequence ID" value="CDP14736.1"/>
    <property type="molecule type" value="Genomic_DNA"/>
</dbReference>
<accession>A0A068V288</accession>
<dbReference type="Proteomes" id="UP000295252">
    <property type="component" value="Chromosome VII"/>
</dbReference>
<organism evidence="1 2">
    <name type="scientific">Coffea canephora</name>
    <name type="common">Robusta coffee</name>
    <dbReference type="NCBI Taxonomy" id="49390"/>
    <lineage>
        <taxon>Eukaryota</taxon>
        <taxon>Viridiplantae</taxon>
        <taxon>Streptophyta</taxon>
        <taxon>Embryophyta</taxon>
        <taxon>Tracheophyta</taxon>
        <taxon>Spermatophyta</taxon>
        <taxon>Magnoliopsida</taxon>
        <taxon>eudicotyledons</taxon>
        <taxon>Gunneridae</taxon>
        <taxon>Pentapetalae</taxon>
        <taxon>asterids</taxon>
        <taxon>lamiids</taxon>
        <taxon>Gentianales</taxon>
        <taxon>Rubiaceae</taxon>
        <taxon>Ixoroideae</taxon>
        <taxon>Gardenieae complex</taxon>
        <taxon>Bertiereae - Coffeeae clade</taxon>
        <taxon>Coffeeae</taxon>
        <taxon>Coffea</taxon>
    </lineage>
</organism>
<dbReference type="Gramene" id="CDP14736">
    <property type="protein sequence ID" value="CDP14736"/>
    <property type="gene ID" value="GSCOC_T00042171001"/>
</dbReference>
<reference evidence="2" key="1">
    <citation type="journal article" date="2014" name="Science">
        <title>The coffee genome provides insight into the convergent evolution of caffeine biosynthesis.</title>
        <authorList>
            <person name="Denoeud F."/>
            <person name="Carretero-Paulet L."/>
            <person name="Dereeper A."/>
            <person name="Droc G."/>
            <person name="Guyot R."/>
            <person name="Pietrella M."/>
            <person name="Zheng C."/>
            <person name="Alberti A."/>
            <person name="Anthony F."/>
            <person name="Aprea G."/>
            <person name="Aury J.M."/>
            <person name="Bento P."/>
            <person name="Bernard M."/>
            <person name="Bocs S."/>
            <person name="Campa C."/>
            <person name="Cenci A."/>
            <person name="Combes M.C."/>
            <person name="Crouzillat D."/>
            <person name="Da Silva C."/>
            <person name="Daddiego L."/>
            <person name="De Bellis F."/>
            <person name="Dussert S."/>
            <person name="Garsmeur O."/>
            <person name="Gayraud T."/>
            <person name="Guignon V."/>
            <person name="Jahn K."/>
            <person name="Jamilloux V."/>
            <person name="Joet T."/>
            <person name="Labadie K."/>
            <person name="Lan T."/>
            <person name="Leclercq J."/>
            <person name="Lepelley M."/>
            <person name="Leroy T."/>
            <person name="Li L.T."/>
            <person name="Librado P."/>
            <person name="Lopez L."/>
            <person name="Munoz A."/>
            <person name="Noel B."/>
            <person name="Pallavicini A."/>
            <person name="Perrotta G."/>
            <person name="Poncet V."/>
            <person name="Pot D."/>
            <person name="Priyono X."/>
            <person name="Rigoreau M."/>
            <person name="Rouard M."/>
            <person name="Rozas J."/>
            <person name="Tranchant-Dubreuil C."/>
            <person name="VanBuren R."/>
            <person name="Zhang Q."/>
            <person name="Andrade A.C."/>
            <person name="Argout X."/>
            <person name="Bertrand B."/>
            <person name="de Kochko A."/>
            <person name="Graziosi G."/>
            <person name="Henry R.J."/>
            <person name="Jayarama X."/>
            <person name="Ming R."/>
            <person name="Nagai C."/>
            <person name="Rounsley S."/>
            <person name="Sankoff D."/>
            <person name="Giuliano G."/>
            <person name="Albert V.A."/>
            <person name="Wincker P."/>
            <person name="Lashermes P."/>
        </authorList>
    </citation>
    <scope>NUCLEOTIDE SEQUENCE [LARGE SCALE GENOMIC DNA]</scope>
    <source>
        <strain evidence="2">cv. DH200-94</strain>
    </source>
</reference>
<protein>
    <submittedName>
        <fullName evidence="1">Uncharacterized protein</fullName>
    </submittedName>
</protein>
<dbReference type="AlphaFoldDB" id="A0A068V288"/>
<dbReference type="InParanoid" id="A0A068V288"/>
<name>A0A068V288_COFCA</name>
<sequence>MVREGERVLWDGVRDFRNLQEFLGFRLELSYFMASFLLIC</sequence>
<evidence type="ECO:0000313" key="1">
    <source>
        <dbReference type="EMBL" id="CDP14736.1"/>
    </source>
</evidence>
<proteinExistence type="predicted"/>